<gene>
    <name evidence="1" type="ORF">1721_115</name>
</gene>
<dbReference type="KEGG" id="vg:26634443"/>
<accession>A0A0D5BHQ9</accession>
<evidence type="ECO:0000313" key="2">
    <source>
        <dbReference type="Proteomes" id="UP000032685"/>
    </source>
</evidence>
<reference evidence="1 2" key="1">
    <citation type="submission" date="2014-12" db="EMBL/GenBank/DDBJ databases">
        <title>Completed Genome sequence of Escherichia coli Bacteriophage P172-1.</title>
        <authorList>
            <person name="Xu J."/>
            <person name="Chen M."/>
            <person name="Zhang W."/>
        </authorList>
    </citation>
    <scope>NUCLEOTIDE SEQUENCE [LARGE SCALE GENOMIC DNA]</scope>
</reference>
<dbReference type="GeneID" id="26634443"/>
<sequence>MKIIPKKKDNTVRLETIIPGNPFVIQHGSASPQYYMRVENASGNIRIASGWIPVVNLLTGVLCVKGADEQVEMIRMSVVQE</sequence>
<organism evidence="1 2">
    <name type="scientific">Escherichia phage 172-1</name>
    <dbReference type="NCBI Taxonomy" id="1598146"/>
    <lineage>
        <taxon>Viruses</taxon>
        <taxon>Duplodnaviria</taxon>
        <taxon>Heunggongvirae</taxon>
        <taxon>Uroviricota</taxon>
        <taxon>Caudoviricetes</taxon>
        <taxon>Mktvariviridae</taxon>
        <taxon>Gordonclarkvirinae</taxon>
        <taxon>Kuravirus</taxon>
        <taxon>Kuravirus kv1721</taxon>
    </lineage>
</organism>
<dbReference type="OrthoDB" id="21326at10239"/>
<dbReference type="RefSeq" id="YP_009208262.1">
    <property type="nucleotide sequence ID" value="NC_028903.1"/>
</dbReference>
<dbReference type="Proteomes" id="UP000032685">
    <property type="component" value="Segment"/>
</dbReference>
<protein>
    <submittedName>
        <fullName evidence="1">Uncharacterized protein</fullName>
    </submittedName>
</protein>
<name>A0A0D5BHQ9_9CAUD</name>
<keyword evidence="2" id="KW-1185">Reference proteome</keyword>
<evidence type="ECO:0000313" key="1">
    <source>
        <dbReference type="EMBL" id="AJW61479.1"/>
    </source>
</evidence>
<proteinExistence type="predicted"/>
<dbReference type="EMBL" id="KP308307">
    <property type="protein sequence ID" value="AJW61479.1"/>
    <property type="molecule type" value="Genomic_DNA"/>
</dbReference>